<dbReference type="GeneID" id="28378438"/>
<organism evidence="1 2">
    <name type="scientific">Gordonia phage KatherineG</name>
    <dbReference type="NCBI Taxonomy" id="1838070"/>
    <lineage>
        <taxon>Viruses</taxon>
        <taxon>Duplodnaviria</taxon>
        <taxon>Heunggongvirae</taxon>
        <taxon>Uroviricota</taxon>
        <taxon>Caudoviricetes</taxon>
        <taxon>Soupsvirus</taxon>
        <taxon>Soupsvirus soups</taxon>
    </lineage>
</organism>
<evidence type="ECO:0000313" key="2">
    <source>
        <dbReference type="Proteomes" id="UP000201990"/>
    </source>
</evidence>
<name>A0A160DGS6_9CAUD</name>
<accession>A0A160DGS6</accession>
<dbReference type="EMBL" id="KU998251">
    <property type="protein sequence ID" value="ANA87212.1"/>
    <property type="molecule type" value="Genomic_DNA"/>
</dbReference>
<dbReference type="KEGG" id="vg:28378438"/>
<proteinExistence type="predicted"/>
<evidence type="ECO:0000313" key="1">
    <source>
        <dbReference type="EMBL" id="ANA87212.1"/>
    </source>
</evidence>
<reference evidence="1 2" key="1">
    <citation type="submission" date="2016-03" db="EMBL/GenBank/DDBJ databases">
        <authorList>
            <person name="Montgomery M.T."/>
            <person name="Guerrero C.A."/>
            <person name="Mavrich T.N."/>
            <person name="Pope W.H."/>
            <person name="Garlena R.A."/>
            <person name="Russell D.A."/>
            <person name="Jacobs-Sera D."/>
            <person name="Hendrix R.W."/>
            <person name="Hatfull G.F."/>
        </authorList>
    </citation>
    <scope>NUCLEOTIDE SEQUENCE [LARGE SCALE GENOMIC DNA]</scope>
</reference>
<dbReference type="Proteomes" id="UP000201990">
    <property type="component" value="Segment"/>
</dbReference>
<gene>
    <name evidence="1" type="primary">79</name>
    <name evidence="1" type="ORF">PBI_KATHERINEG_79</name>
</gene>
<sequence length="64" mass="6671">MSMSGLLPEHRSDDLLYAVGGESVSLPVAVAWDALGVITAAGELVQASFDLATTIVAAPLRFIR</sequence>
<dbReference type="RefSeq" id="YP_009269099.1">
    <property type="nucleotide sequence ID" value="NC_030695.1"/>
</dbReference>
<protein>
    <submittedName>
        <fullName evidence="1">Uncharacterized protein</fullName>
    </submittedName>
</protein>